<feature type="domain" description="Alcohol dehydrogenase-like N-terminal" evidence="7">
    <location>
        <begin position="30"/>
        <end position="142"/>
    </location>
</feature>
<dbReference type="EMBL" id="KV878892">
    <property type="protein sequence ID" value="OJJ86477.1"/>
    <property type="molecule type" value="Genomic_DNA"/>
</dbReference>
<keyword evidence="9" id="KW-1185">Reference proteome</keyword>
<dbReference type="PANTHER" id="PTHR42940:SF8">
    <property type="entry name" value="VACUOLAR PROTEIN SORTING-ASSOCIATED PROTEIN 11"/>
    <property type="match status" value="1"/>
</dbReference>
<keyword evidence="4" id="KW-0862">Zinc</keyword>
<evidence type="ECO:0000313" key="8">
    <source>
        <dbReference type="EMBL" id="OJJ86477.1"/>
    </source>
</evidence>
<evidence type="ECO:0000256" key="2">
    <source>
        <dbReference type="ARBA" id="ARBA00008072"/>
    </source>
</evidence>
<dbReference type="Gene3D" id="3.40.50.720">
    <property type="entry name" value="NAD(P)-binding Rossmann-like Domain"/>
    <property type="match status" value="1"/>
</dbReference>
<evidence type="ECO:0000256" key="1">
    <source>
        <dbReference type="ARBA" id="ARBA00001947"/>
    </source>
</evidence>
<evidence type="ECO:0000256" key="4">
    <source>
        <dbReference type="ARBA" id="ARBA00022833"/>
    </source>
</evidence>
<evidence type="ECO:0000259" key="7">
    <source>
        <dbReference type="Pfam" id="PF08240"/>
    </source>
</evidence>
<comment type="similarity">
    <text evidence="2">Belongs to the zinc-containing alcohol dehydrogenase family.</text>
</comment>
<dbReference type="Pfam" id="PF00107">
    <property type="entry name" value="ADH_zinc_N"/>
    <property type="match status" value="1"/>
</dbReference>
<feature type="domain" description="Alcohol dehydrogenase-like C-terminal" evidence="6">
    <location>
        <begin position="191"/>
        <end position="317"/>
    </location>
</feature>
<dbReference type="InterPro" id="IPR013149">
    <property type="entry name" value="ADH-like_C"/>
</dbReference>
<evidence type="ECO:0000256" key="3">
    <source>
        <dbReference type="ARBA" id="ARBA00022723"/>
    </source>
</evidence>
<reference evidence="9" key="1">
    <citation type="journal article" date="2017" name="Genome Biol.">
        <title>Comparative genomics reveals high biological diversity and specific adaptations in the industrially and medically important fungal genus Aspergillus.</title>
        <authorList>
            <person name="de Vries R.P."/>
            <person name="Riley R."/>
            <person name="Wiebenga A."/>
            <person name="Aguilar-Osorio G."/>
            <person name="Amillis S."/>
            <person name="Uchima C.A."/>
            <person name="Anderluh G."/>
            <person name="Asadollahi M."/>
            <person name="Askin M."/>
            <person name="Barry K."/>
            <person name="Battaglia E."/>
            <person name="Bayram O."/>
            <person name="Benocci T."/>
            <person name="Braus-Stromeyer S.A."/>
            <person name="Caldana C."/>
            <person name="Canovas D."/>
            <person name="Cerqueira G.C."/>
            <person name="Chen F."/>
            <person name="Chen W."/>
            <person name="Choi C."/>
            <person name="Clum A."/>
            <person name="Dos Santos R.A."/>
            <person name="Damasio A.R."/>
            <person name="Diallinas G."/>
            <person name="Emri T."/>
            <person name="Fekete E."/>
            <person name="Flipphi M."/>
            <person name="Freyberg S."/>
            <person name="Gallo A."/>
            <person name="Gournas C."/>
            <person name="Habgood R."/>
            <person name="Hainaut M."/>
            <person name="Harispe M.L."/>
            <person name="Henrissat B."/>
            <person name="Hilden K.S."/>
            <person name="Hope R."/>
            <person name="Hossain A."/>
            <person name="Karabika E."/>
            <person name="Karaffa L."/>
            <person name="Karanyi Z."/>
            <person name="Krasevec N."/>
            <person name="Kuo A."/>
            <person name="Kusch H."/>
            <person name="LaButti K."/>
            <person name="Lagendijk E.L."/>
            <person name="Lapidus A."/>
            <person name="Levasseur A."/>
            <person name="Lindquist E."/>
            <person name="Lipzen A."/>
            <person name="Logrieco A.F."/>
            <person name="MacCabe A."/>
            <person name="Maekelae M.R."/>
            <person name="Malavazi I."/>
            <person name="Melin P."/>
            <person name="Meyer V."/>
            <person name="Mielnichuk N."/>
            <person name="Miskei M."/>
            <person name="Molnar A.P."/>
            <person name="Mule G."/>
            <person name="Ngan C.Y."/>
            <person name="Orejas M."/>
            <person name="Orosz E."/>
            <person name="Ouedraogo J.P."/>
            <person name="Overkamp K.M."/>
            <person name="Park H.-S."/>
            <person name="Perrone G."/>
            <person name="Piumi F."/>
            <person name="Punt P.J."/>
            <person name="Ram A.F."/>
            <person name="Ramon A."/>
            <person name="Rauscher S."/>
            <person name="Record E."/>
            <person name="Riano-Pachon D.M."/>
            <person name="Robert V."/>
            <person name="Roehrig J."/>
            <person name="Ruller R."/>
            <person name="Salamov A."/>
            <person name="Salih N.S."/>
            <person name="Samson R.A."/>
            <person name="Sandor E."/>
            <person name="Sanguinetti M."/>
            <person name="Schuetze T."/>
            <person name="Sepcic K."/>
            <person name="Shelest E."/>
            <person name="Sherlock G."/>
            <person name="Sophianopoulou V."/>
            <person name="Squina F.M."/>
            <person name="Sun H."/>
            <person name="Susca A."/>
            <person name="Todd R.B."/>
            <person name="Tsang A."/>
            <person name="Unkles S.E."/>
            <person name="van de Wiele N."/>
            <person name="van Rossen-Uffink D."/>
            <person name="Oliveira J.V."/>
            <person name="Vesth T.C."/>
            <person name="Visser J."/>
            <person name="Yu J.-H."/>
            <person name="Zhou M."/>
            <person name="Andersen M.R."/>
            <person name="Archer D.B."/>
            <person name="Baker S.E."/>
            <person name="Benoit I."/>
            <person name="Brakhage A.A."/>
            <person name="Braus G.H."/>
            <person name="Fischer R."/>
            <person name="Frisvad J.C."/>
            <person name="Goldman G.H."/>
            <person name="Houbraken J."/>
            <person name="Oakley B."/>
            <person name="Pocsi I."/>
            <person name="Scazzocchio C."/>
            <person name="Seiboth B."/>
            <person name="vanKuyk P.A."/>
            <person name="Wortman J."/>
            <person name="Dyer P.S."/>
            <person name="Grigoriev I.V."/>
        </authorList>
    </citation>
    <scope>NUCLEOTIDE SEQUENCE [LARGE SCALE GENOMIC DNA]</scope>
    <source>
        <strain evidence="9">CBS 516.65</strain>
    </source>
</reference>
<dbReference type="STRING" id="1160497.A0A1L9VRE5"/>
<evidence type="ECO:0008006" key="10">
    <source>
        <dbReference type="Google" id="ProtNLM"/>
    </source>
</evidence>
<dbReference type="GeneID" id="34458893"/>
<dbReference type="VEuPathDB" id="FungiDB:ASPGLDRAFT_166709"/>
<dbReference type="Pfam" id="PF08240">
    <property type="entry name" value="ADH_N"/>
    <property type="match status" value="1"/>
</dbReference>
<dbReference type="InterPro" id="IPR013154">
    <property type="entry name" value="ADH-like_N"/>
</dbReference>
<dbReference type="SUPFAM" id="SSF50129">
    <property type="entry name" value="GroES-like"/>
    <property type="match status" value="1"/>
</dbReference>
<dbReference type="Gene3D" id="3.90.180.10">
    <property type="entry name" value="Medium-chain alcohol dehydrogenases, catalytic domain"/>
    <property type="match status" value="1"/>
</dbReference>
<dbReference type="RefSeq" id="XP_022403166.1">
    <property type="nucleotide sequence ID" value="XM_022542632.1"/>
</dbReference>
<dbReference type="AlphaFoldDB" id="A0A1L9VRE5"/>
<comment type="cofactor">
    <cofactor evidence="1">
        <name>Zn(2+)</name>
        <dbReference type="ChEBI" id="CHEBI:29105"/>
    </cofactor>
</comment>
<evidence type="ECO:0000256" key="5">
    <source>
        <dbReference type="ARBA" id="ARBA00023002"/>
    </source>
</evidence>
<keyword evidence="5" id="KW-0560">Oxidoreductase</keyword>
<evidence type="ECO:0000313" key="9">
    <source>
        <dbReference type="Proteomes" id="UP000184300"/>
    </source>
</evidence>
<dbReference type="SUPFAM" id="SSF51735">
    <property type="entry name" value="NAD(P)-binding Rossmann-fold domains"/>
    <property type="match status" value="1"/>
</dbReference>
<dbReference type="PANTHER" id="PTHR42940">
    <property type="entry name" value="ALCOHOL DEHYDROGENASE 1-RELATED"/>
    <property type="match status" value="1"/>
</dbReference>
<gene>
    <name evidence="8" type="ORF">ASPGLDRAFT_166709</name>
</gene>
<protein>
    <recommendedName>
        <fullName evidence="10">Enoyl reductase (ER) domain-containing protein</fullName>
    </recommendedName>
</protein>
<organism evidence="8 9">
    <name type="scientific">Aspergillus glaucus CBS 516.65</name>
    <dbReference type="NCBI Taxonomy" id="1160497"/>
    <lineage>
        <taxon>Eukaryota</taxon>
        <taxon>Fungi</taxon>
        <taxon>Dikarya</taxon>
        <taxon>Ascomycota</taxon>
        <taxon>Pezizomycotina</taxon>
        <taxon>Eurotiomycetes</taxon>
        <taxon>Eurotiomycetidae</taxon>
        <taxon>Eurotiales</taxon>
        <taxon>Aspergillaceae</taxon>
        <taxon>Aspergillus</taxon>
        <taxon>Aspergillus subgen. Aspergillus</taxon>
    </lineage>
</organism>
<sequence length="361" mass="38669">MAGMMKAAICKQAKAPLVIEEIPIPEPSGREIRVRVKDASLCHSDLTIMSGDGPPEVRNIFPIIMGHEAVSVVDKLGPEAAPHGFREGDLVGASLWHNMCLNCNECKTAGPDFCPTRESLGINRPGNFAEYTLIDTASAVLISRPGVDSSVEIPPPAALSPLFCAGITVWDGLERAHIRPGETVAVVGVGGLGELAVRYVRALGGKVLALDVRDDQLEASKNYADGIINTRSLGLDALKEKIAEMSGHGTVDVAFVAAGAAAAYETGMNILKPEGKLIAAGIPLEIVPLPILPLTFQAIHIIGCRSTGQAGVQRCLDFSLRKKIMPKVNPRKFRLEEINKMIALMETNQVQDGRMVIEFPW</sequence>
<keyword evidence="3" id="KW-0479">Metal-binding</keyword>
<dbReference type="OrthoDB" id="256333at2759"/>
<dbReference type="GO" id="GO:0046872">
    <property type="term" value="F:metal ion binding"/>
    <property type="evidence" value="ECO:0007669"/>
    <property type="project" value="UniProtKB-KW"/>
</dbReference>
<accession>A0A1L9VRE5</accession>
<dbReference type="Proteomes" id="UP000184300">
    <property type="component" value="Unassembled WGS sequence"/>
</dbReference>
<evidence type="ECO:0000259" key="6">
    <source>
        <dbReference type="Pfam" id="PF00107"/>
    </source>
</evidence>
<name>A0A1L9VRE5_ASPGL</name>
<dbReference type="InterPro" id="IPR011032">
    <property type="entry name" value="GroES-like_sf"/>
</dbReference>
<proteinExistence type="inferred from homology"/>
<dbReference type="InterPro" id="IPR036291">
    <property type="entry name" value="NAD(P)-bd_dom_sf"/>
</dbReference>
<dbReference type="GO" id="GO:0016491">
    <property type="term" value="F:oxidoreductase activity"/>
    <property type="evidence" value="ECO:0007669"/>
    <property type="project" value="UniProtKB-KW"/>
</dbReference>